<dbReference type="NCBIfam" id="NF045521">
    <property type="entry name" value="rhoda_near_glyco"/>
    <property type="match status" value="1"/>
</dbReference>
<dbReference type="Proteomes" id="UP001595616">
    <property type="component" value="Unassembled WGS sequence"/>
</dbReference>
<dbReference type="PROSITE" id="PS50206">
    <property type="entry name" value="RHODANESE_3"/>
    <property type="match status" value="1"/>
</dbReference>
<dbReference type="InterPro" id="IPR001763">
    <property type="entry name" value="Rhodanese-like_dom"/>
</dbReference>
<dbReference type="PANTHER" id="PTHR43031">
    <property type="entry name" value="FAD-DEPENDENT OXIDOREDUCTASE"/>
    <property type="match status" value="1"/>
</dbReference>
<dbReference type="Pfam" id="PF00581">
    <property type="entry name" value="Rhodanese"/>
    <property type="match status" value="1"/>
</dbReference>
<feature type="signal peptide" evidence="1">
    <location>
        <begin position="1"/>
        <end position="22"/>
    </location>
</feature>
<keyword evidence="1" id="KW-0732">Signal</keyword>
<dbReference type="SUPFAM" id="SSF52821">
    <property type="entry name" value="Rhodanese/Cell cycle control phosphatase"/>
    <property type="match status" value="1"/>
</dbReference>
<evidence type="ECO:0000313" key="4">
    <source>
        <dbReference type="Proteomes" id="UP001595616"/>
    </source>
</evidence>
<feature type="domain" description="Rhodanese" evidence="2">
    <location>
        <begin position="52"/>
        <end position="141"/>
    </location>
</feature>
<comment type="caution">
    <text evidence="3">The sequence shown here is derived from an EMBL/GenBank/DDBJ whole genome shotgun (WGS) entry which is preliminary data.</text>
</comment>
<protein>
    <submittedName>
        <fullName evidence="3">Rhodanese-like domain-containing protein</fullName>
    </submittedName>
</protein>
<keyword evidence="4" id="KW-1185">Reference proteome</keyword>
<dbReference type="InterPro" id="IPR036873">
    <property type="entry name" value="Rhodanese-like_dom_sf"/>
</dbReference>
<dbReference type="EMBL" id="JBHRYQ010000001">
    <property type="protein sequence ID" value="MFC3811176.1"/>
    <property type="molecule type" value="Genomic_DNA"/>
</dbReference>
<feature type="chain" id="PRO_5045534371" evidence="1">
    <location>
        <begin position="23"/>
        <end position="168"/>
    </location>
</feature>
<dbReference type="CDD" id="cd00158">
    <property type="entry name" value="RHOD"/>
    <property type="match status" value="1"/>
</dbReference>
<reference evidence="4" key="1">
    <citation type="journal article" date="2019" name="Int. J. Syst. Evol. Microbiol.">
        <title>The Global Catalogue of Microorganisms (GCM) 10K type strain sequencing project: providing services to taxonomists for standard genome sequencing and annotation.</title>
        <authorList>
            <consortium name="The Broad Institute Genomics Platform"/>
            <consortium name="The Broad Institute Genome Sequencing Center for Infectious Disease"/>
            <person name="Wu L."/>
            <person name="Ma J."/>
        </authorList>
    </citation>
    <scope>NUCLEOTIDE SEQUENCE [LARGE SCALE GENOMIC DNA]</scope>
    <source>
        <strain evidence="4">CECT 7956</strain>
    </source>
</reference>
<gene>
    <name evidence="3" type="ORF">ACFOOI_10960</name>
</gene>
<evidence type="ECO:0000313" key="3">
    <source>
        <dbReference type="EMBL" id="MFC3811176.1"/>
    </source>
</evidence>
<dbReference type="SMART" id="SM00450">
    <property type="entry name" value="RHOD"/>
    <property type="match status" value="1"/>
</dbReference>
<proteinExistence type="predicted"/>
<dbReference type="RefSeq" id="WP_379837953.1">
    <property type="nucleotide sequence ID" value="NZ_JBHRYQ010000001.1"/>
</dbReference>
<dbReference type="PANTHER" id="PTHR43031:SF1">
    <property type="entry name" value="PYRIDINE NUCLEOTIDE-DISULPHIDE OXIDOREDUCTASE"/>
    <property type="match status" value="1"/>
</dbReference>
<accession>A0ABV7YYR2</accession>
<evidence type="ECO:0000259" key="2">
    <source>
        <dbReference type="PROSITE" id="PS50206"/>
    </source>
</evidence>
<organism evidence="3 4">
    <name type="scientific">Lacihabitans lacunae</name>
    <dbReference type="NCBI Taxonomy" id="1028214"/>
    <lineage>
        <taxon>Bacteria</taxon>
        <taxon>Pseudomonadati</taxon>
        <taxon>Bacteroidota</taxon>
        <taxon>Cytophagia</taxon>
        <taxon>Cytophagales</taxon>
        <taxon>Leadbetterellaceae</taxon>
        <taxon>Lacihabitans</taxon>
    </lineage>
</organism>
<evidence type="ECO:0000256" key="1">
    <source>
        <dbReference type="SAM" id="SignalP"/>
    </source>
</evidence>
<sequence>MKFNLTITLIFMSFFGVFQSKAQVNSKAFDLLLRNMIKKTIPTISVAELKPKVNKVMLLDARETKEFEVSHLKNARNVGFDNFDIKQVSDLPKDAEIVVYCSIGVRSEKIGEKLKAAGFTNVKNLYGSIFEWVNQGNTVYDSNGKPTLKVHTYSKTWGMWLNKGEKVY</sequence>
<dbReference type="InterPro" id="IPR050229">
    <property type="entry name" value="GlpE_sulfurtransferase"/>
</dbReference>
<dbReference type="Gene3D" id="3.40.250.10">
    <property type="entry name" value="Rhodanese-like domain"/>
    <property type="match status" value="1"/>
</dbReference>
<name>A0ABV7YYR2_9BACT</name>